<feature type="chain" id="PRO_5043662303" evidence="1">
    <location>
        <begin position="22"/>
        <end position="99"/>
    </location>
</feature>
<sequence>MSKTLLLATVLTIYLAASANGARPYLHKAFAFAPISIGDATEITAPVPSAYAAKLDRAALGSLRSQLAQFSYALHVANPPASEKYEEAIAALPAPAKLG</sequence>
<feature type="signal peptide" evidence="1">
    <location>
        <begin position="1"/>
        <end position="21"/>
    </location>
</feature>
<accession>A0AAV1IE05</accession>
<evidence type="ECO:0000256" key="1">
    <source>
        <dbReference type="SAM" id="SignalP"/>
    </source>
</evidence>
<organism evidence="2 3">
    <name type="scientific">Coccomyxa viridis</name>
    <dbReference type="NCBI Taxonomy" id="1274662"/>
    <lineage>
        <taxon>Eukaryota</taxon>
        <taxon>Viridiplantae</taxon>
        <taxon>Chlorophyta</taxon>
        <taxon>core chlorophytes</taxon>
        <taxon>Trebouxiophyceae</taxon>
        <taxon>Trebouxiophyceae incertae sedis</taxon>
        <taxon>Coccomyxaceae</taxon>
        <taxon>Coccomyxa</taxon>
    </lineage>
</organism>
<comment type="caution">
    <text evidence="2">The sequence shown here is derived from an EMBL/GenBank/DDBJ whole genome shotgun (WGS) entry which is preliminary data.</text>
</comment>
<keyword evidence="1" id="KW-0732">Signal</keyword>
<name>A0AAV1IE05_9CHLO</name>
<evidence type="ECO:0000313" key="2">
    <source>
        <dbReference type="EMBL" id="CAK0785579.1"/>
    </source>
</evidence>
<proteinExistence type="predicted"/>
<evidence type="ECO:0000313" key="3">
    <source>
        <dbReference type="Proteomes" id="UP001314263"/>
    </source>
</evidence>
<dbReference type="AlphaFoldDB" id="A0AAV1IE05"/>
<keyword evidence="3" id="KW-1185">Reference proteome</keyword>
<gene>
    <name evidence="2" type="ORF">CVIRNUC_008789</name>
</gene>
<dbReference type="EMBL" id="CAUYUE010000012">
    <property type="protein sequence ID" value="CAK0785579.1"/>
    <property type="molecule type" value="Genomic_DNA"/>
</dbReference>
<reference evidence="2 3" key="1">
    <citation type="submission" date="2023-10" db="EMBL/GenBank/DDBJ databases">
        <authorList>
            <person name="Maclean D."/>
            <person name="Macfadyen A."/>
        </authorList>
    </citation>
    <scope>NUCLEOTIDE SEQUENCE [LARGE SCALE GENOMIC DNA]</scope>
</reference>
<protein>
    <submittedName>
        <fullName evidence="2">Uncharacterized protein</fullName>
    </submittedName>
</protein>
<dbReference type="Proteomes" id="UP001314263">
    <property type="component" value="Unassembled WGS sequence"/>
</dbReference>